<dbReference type="GO" id="GO:0019888">
    <property type="term" value="F:protein phosphatase regulator activity"/>
    <property type="evidence" value="ECO:0007669"/>
    <property type="project" value="TreeGrafter"/>
</dbReference>
<dbReference type="AlphaFoldDB" id="A0AAV8XPD8"/>
<evidence type="ECO:0000256" key="2">
    <source>
        <dbReference type="PROSITE-ProRule" id="PRU00103"/>
    </source>
</evidence>
<feature type="region of interest" description="Disordered" evidence="3">
    <location>
        <begin position="396"/>
        <end position="430"/>
    </location>
</feature>
<organism evidence="4 5">
    <name type="scientific">Aromia moschata</name>
    <dbReference type="NCBI Taxonomy" id="1265417"/>
    <lineage>
        <taxon>Eukaryota</taxon>
        <taxon>Metazoa</taxon>
        <taxon>Ecdysozoa</taxon>
        <taxon>Arthropoda</taxon>
        <taxon>Hexapoda</taxon>
        <taxon>Insecta</taxon>
        <taxon>Pterygota</taxon>
        <taxon>Neoptera</taxon>
        <taxon>Endopterygota</taxon>
        <taxon>Coleoptera</taxon>
        <taxon>Polyphaga</taxon>
        <taxon>Cucujiformia</taxon>
        <taxon>Chrysomeloidea</taxon>
        <taxon>Cerambycidae</taxon>
        <taxon>Cerambycinae</taxon>
        <taxon>Callichromatini</taxon>
        <taxon>Aromia</taxon>
    </lineage>
</organism>
<sequence length="828" mass="92257">MPLKSMLRADLLEQIPHIAAQAIECSSKVSVLKNIVSEYLIPFVVRNLGSSDTAVDKAAHATLIHLIEQGFITKQQAEIQVCPSILALSKVESVADINTGAVALMGKLASLLGRDVTERIFLKRFSELCASHMFYIRKVCAAHFGEFSAVVGKETFEKVLLPCYITLCGDDIWGVRKACAEVVVFVSCACPPESRKLILAPAFAKLLQDDCRWVKMSAYQTLGPFISTFADPTITTVGYNKGGELVLVNRDEDVDVIINPLTIDTSEFDITEGVELNLKNEEVKVILPEEKIKVDENINLEEPILPITDEREIDEFLKEVVETVKNAVLSCRTVEIEQGVIGNRKSKDKNATNINDVNVITVNSKLCDNFSGSIDDQLTVDMKHLNLSSNQLDTEINSTDKGDACTSSVESREEIASAADGSDKESTDSNKKVNLINIESGPKEDDDLRLFNSYNFWYISPDLPLDPSIIADVQLPIERNDCGDPTSRLEDIYSTINLSDSLDETVPNEDSTLSIENRSNLSSNTSNTEQKNTQPEQDVVPQLLIDHFISMTDPNLALNIDSDLTYRCAFSLPAVALTLGSNNWHLLKNTVDRLASDRQYKVRRTVASGLHELALILGPEIATNNLTPLFDVHPKRSSYLPRLSEFLETDNEWNWRFREELANQLLLAVTLFKVAETAKHIGLVARCLLSDKVAVVRQVALSLVTEIVRYTSSDPGLTANLLVKLAACFAHSKKWIRRQTFTLLCSELLKEQALPPEQFASEVLPHLSDLSWDPVANVRLVVARCLARHVITNEYFANPNNEYYDDLEKTLRRLQADKDRDVRQCAEA</sequence>
<accession>A0AAV8XPD8</accession>
<name>A0AAV8XPD8_9CUCU</name>
<evidence type="ECO:0000256" key="3">
    <source>
        <dbReference type="SAM" id="MobiDB-lite"/>
    </source>
</evidence>
<dbReference type="SUPFAM" id="SSF48371">
    <property type="entry name" value="ARM repeat"/>
    <property type="match status" value="1"/>
</dbReference>
<dbReference type="PANTHER" id="PTHR10648:SF1">
    <property type="entry name" value="SERINE_THREONINE-PROTEIN PHOSPHATASE 4 REGULATORY SUBUNIT 1"/>
    <property type="match status" value="1"/>
</dbReference>
<feature type="compositionally biased region" description="Basic and acidic residues" evidence="3">
    <location>
        <begin position="410"/>
        <end position="430"/>
    </location>
</feature>
<protein>
    <recommendedName>
        <fullName evidence="6">Serine/threonine-protein phosphatase 4 regulatory subunit 1</fullName>
    </recommendedName>
</protein>
<proteinExistence type="predicted"/>
<dbReference type="EMBL" id="JAPWTK010000411">
    <property type="protein sequence ID" value="KAJ8940759.1"/>
    <property type="molecule type" value="Genomic_DNA"/>
</dbReference>
<dbReference type="InterPro" id="IPR016024">
    <property type="entry name" value="ARM-type_fold"/>
</dbReference>
<evidence type="ECO:0000313" key="4">
    <source>
        <dbReference type="EMBL" id="KAJ8940759.1"/>
    </source>
</evidence>
<dbReference type="PROSITE" id="PS50077">
    <property type="entry name" value="HEAT_REPEAT"/>
    <property type="match status" value="1"/>
</dbReference>
<evidence type="ECO:0000313" key="5">
    <source>
        <dbReference type="Proteomes" id="UP001162162"/>
    </source>
</evidence>
<feature type="compositionally biased region" description="Low complexity" evidence="3">
    <location>
        <begin position="517"/>
        <end position="528"/>
    </location>
</feature>
<gene>
    <name evidence="4" type="ORF">NQ318_009671</name>
</gene>
<feature type="repeat" description="HEAT" evidence="2">
    <location>
        <begin position="587"/>
        <end position="625"/>
    </location>
</feature>
<dbReference type="Gene3D" id="1.25.10.10">
    <property type="entry name" value="Leucine-rich Repeat Variant"/>
    <property type="match status" value="3"/>
</dbReference>
<dbReference type="InterPro" id="IPR011989">
    <property type="entry name" value="ARM-like"/>
</dbReference>
<keyword evidence="1" id="KW-0677">Repeat</keyword>
<dbReference type="GO" id="GO:0005737">
    <property type="term" value="C:cytoplasm"/>
    <property type="evidence" value="ECO:0007669"/>
    <property type="project" value="TreeGrafter"/>
</dbReference>
<evidence type="ECO:0000256" key="1">
    <source>
        <dbReference type="ARBA" id="ARBA00022737"/>
    </source>
</evidence>
<comment type="caution">
    <text evidence="4">The sequence shown here is derived from an EMBL/GenBank/DDBJ whole genome shotgun (WGS) entry which is preliminary data.</text>
</comment>
<reference evidence="4" key="1">
    <citation type="journal article" date="2023" name="Insect Mol. Biol.">
        <title>Genome sequencing provides insights into the evolution of gene families encoding plant cell wall-degrading enzymes in longhorned beetles.</title>
        <authorList>
            <person name="Shin N.R."/>
            <person name="Okamura Y."/>
            <person name="Kirsch R."/>
            <person name="Pauchet Y."/>
        </authorList>
    </citation>
    <scope>NUCLEOTIDE SEQUENCE</scope>
    <source>
        <strain evidence="4">AMC_N1</strain>
    </source>
</reference>
<dbReference type="Proteomes" id="UP001162162">
    <property type="component" value="Unassembled WGS sequence"/>
</dbReference>
<dbReference type="InterPro" id="IPR021133">
    <property type="entry name" value="HEAT_type_2"/>
</dbReference>
<dbReference type="InterPro" id="IPR051023">
    <property type="entry name" value="PP2A_Regulatory_Subunit_A"/>
</dbReference>
<dbReference type="PANTHER" id="PTHR10648">
    <property type="entry name" value="SERINE/THREONINE-PROTEIN PHOSPHATASE PP2A 65 KDA REGULATORY SUBUNIT"/>
    <property type="match status" value="1"/>
</dbReference>
<feature type="region of interest" description="Disordered" evidence="3">
    <location>
        <begin position="503"/>
        <end position="536"/>
    </location>
</feature>
<keyword evidence="5" id="KW-1185">Reference proteome</keyword>
<evidence type="ECO:0008006" key="6">
    <source>
        <dbReference type="Google" id="ProtNLM"/>
    </source>
</evidence>